<evidence type="ECO:0000259" key="11">
    <source>
        <dbReference type="PROSITE" id="PS51523"/>
    </source>
</evidence>
<dbReference type="SUPFAM" id="SSF46689">
    <property type="entry name" value="Homeodomain-like"/>
    <property type="match status" value="1"/>
</dbReference>
<evidence type="ECO:0000256" key="3">
    <source>
        <dbReference type="ARBA" id="ARBA00022771"/>
    </source>
</evidence>
<evidence type="ECO:0000313" key="12">
    <source>
        <dbReference type="EMBL" id="GFY89368.1"/>
    </source>
</evidence>
<comment type="subcellular location">
    <subcellularLocation>
        <location evidence="1">Nucleus</location>
    </subcellularLocation>
</comment>
<dbReference type="EMBL" id="BJWL01000006">
    <property type="protein sequence ID" value="GFY89368.1"/>
    <property type="molecule type" value="Genomic_DNA"/>
</dbReference>
<keyword evidence="4" id="KW-0862">Zinc</keyword>
<evidence type="ECO:0000256" key="10">
    <source>
        <dbReference type="SAM" id="MobiDB-lite"/>
    </source>
</evidence>
<dbReference type="InterPro" id="IPR006455">
    <property type="entry name" value="Homeodomain_ZF_HD"/>
</dbReference>
<gene>
    <name evidence="12" type="ORF">Acr_06g0013080</name>
</gene>
<keyword evidence="9" id="KW-0539">Nucleus</keyword>
<protein>
    <recommendedName>
        <fullName evidence="11">ZF-HD dimerization-type domain-containing protein</fullName>
    </recommendedName>
</protein>
<accession>A0A7J0ESC0</accession>
<keyword evidence="3" id="KW-0863">Zinc-finger</keyword>
<dbReference type="PANTHER" id="PTHR31948:SF171">
    <property type="entry name" value="HOMEOBOX DOMAIN-CONTAINING PROTEIN"/>
    <property type="match status" value="1"/>
</dbReference>
<sequence length="210" mass="24446">MANNNNANARRWATIVIYRECQRNHSIQPHRLLLLDGCPDFVNLDHNATPELALYCATCGCHRQYHRREEVMVQVEPATVEVIHQLAVGVAPPPPPHHGGAPPPAPQEEEEEDGHHPVPEENLGDGEVEEEKEGEEEWRPEWVVRRRERRTRFTPEQRQAMRAYADGLEWRLQGHCEESLCRFCEEIGVSPQVFKVWMKNNKRKYYDVED</sequence>
<feature type="domain" description="ZF-HD dimerization-type" evidence="11">
    <location>
        <begin position="18"/>
        <end position="69"/>
    </location>
</feature>
<dbReference type="InterPro" id="IPR006456">
    <property type="entry name" value="ZF_HD_homeobox_Cys/His_dimer"/>
</dbReference>
<dbReference type="AlphaFoldDB" id="A0A7J0ESC0"/>
<dbReference type="GO" id="GO:0003700">
    <property type="term" value="F:DNA-binding transcription factor activity"/>
    <property type="evidence" value="ECO:0007669"/>
    <property type="project" value="TreeGrafter"/>
</dbReference>
<dbReference type="PROSITE" id="PS51523">
    <property type="entry name" value="ZF_HD_DIMER"/>
    <property type="match status" value="1"/>
</dbReference>
<evidence type="ECO:0000256" key="6">
    <source>
        <dbReference type="ARBA" id="ARBA00023125"/>
    </source>
</evidence>
<feature type="compositionally biased region" description="Pro residues" evidence="10">
    <location>
        <begin position="91"/>
        <end position="106"/>
    </location>
</feature>
<keyword evidence="2" id="KW-0479">Metal-binding</keyword>
<reference evidence="12 13" key="1">
    <citation type="submission" date="2019-07" db="EMBL/GenBank/DDBJ databases">
        <title>De Novo Assembly of kiwifruit Actinidia rufa.</title>
        <authorList>
            <person name="Sugita-Konishi S."/>
            <person name="Sato K."/>
            <person name="Mori E."/>
            <person name="Abe Y."/>
            <person name="Kisaki G."/>
            <person name="Hamano K."/>
            <person name="Suezawa K."/>
            <person name="Otani M."/>
            <person name="Fukuda T."/>
            <person name="Manabe T."/>
            <person name="Gomi K."/>
            <person name="Tabuchi M."/>
            <person name="Akimitsu K."/>
            <person name="Kataoka I."/>
        </authorList>
    </citation>
    <scope>NUCLEOTIDE SEQUENCE [LARGE SCALE GENOMIC DNA]</scope>
    <source>
        <strain evidence="13">cv. Fuchu</strain>
    </source>
</reference>
<dbReference type="GO" id="GO:0008270">
    <property type="term" value="F:zinc ion binding"/>
    <property type="evidence" value="ECO:0007669"/>
    <property type="project" value="UniProtKB-KW"/>
</dbReference>
<dbReference type="Pfam" id="PF04770">
    <property type="entry name" value="ZF-HD_dimer"/>
    <property type="match status" value="1"/>
</dbReference>
<dbReference type="PANTHER" id="PTHR31948">
    <property type="entry name" value="ZINC-FINGER HOMEODOMAIN PROTEIN 2"/>
    <property type="match status" value="1"/>
</dbReference>
<evidence type="ECO:0000256" key="2">
    <source>
        <dbReference type="ARBA" id="ARBA00022723"/>
    </source>
</evidence>
<evidence type="ECO:0000256" key="4">
    <source>
        <dbReference type="ARBA" id="ARBA00022833"/>
    </source>
</evidence>
<dbReference type="GO" id="GO:0000976">
    <property type="term" value="F:transcription cis-regulatory region binding"/>
    <property type="evidence" value="ECO:0007669"/>
    <property type="project" value="TreeGrafter"/>
</dbReference>
<keyword evidence="7" id="KW-0371">Homeobox</keyword>
<dbReference type="OrthoDB" id="1884189at2759"/>
<dbReference type="InterPro" id="IPR009057">
    <property type="entry name" value="Homeodomain-like_sf"/>
</dbReference>
<dbReference type="NCBIfam" id="TIGR01565">
    <property type="entry name" value="homeo_ZF_HD"/>
    <property type="match status" value="1"/>
</dbReference>
<keyword evidence="5" id="KW-0805">Transcription regulation</keyword>
<evidence type="ECO:0000313" key="13">
    <source>
        <dbReference type="Proteomes" id="UP000585474"/>
    </source>
</evidence>
<dbReference type="Proteomes" id="UP000585474">
    <property type="component" value="Unassembled WGS sequence"/>
</dbReference>
<comment type="caution">
    <text evidence="12">The sequence shown here is derived from an EMBL/GenBank/DDBJ whole genome shotgun (WGS) entry which is preliminary data.</text>
</comment>
<evidence type="ECO:0000256" key="7">
    <source>
        <dbReference type="ARBA" id="ARBA00023155"/>
    </source>
</evidence>
<feature type="compositionally biased region" description="Acidic residues" evidence="10">
    <location>
        <begin position="122"/>
        <end position="136"/>
    </location>
</feature>
<name>A0A7J0ESC0_9ERIC</name>
<proteinExistence type="predicted"/>
<dbReference type="GO" id="GO:0050793">
    <property type="term" value="P:regulation of developmental process"/>
    <property type="evidence" value="ECO:0007669"/>
    <property type="project" value="TreeGrafter"/>
</dbReference>
<dbReference type="GO" id="GO:0005634">
    <property type="term" value="C:nucleus"/>
    <property type="evidence" value="ECO:0007669"/>
    <property type="project" value="UniProtKB-SubCell"/>
</dbReference>
<organism evidence="12 13">
    <name type="scientific">Actinidia rufa</name>
    <dbReference type="NCBI Taxonomy" id="165716"/>
    <lineage>
        <taxon>Eukaryota</taxon>
        <taxon>Viridiplantae</taxon>
        <taxon>Streptophyta</taxon>
        <taxon>Embryophyta</taxon>
        <taxon>Tracheophyta</taxon>
        <taxon>Spermatophyta</taxon>
        <taxon>Magnoliopsida</taxon>
        <taxon>eudicotyledons</taxon>
        <taxon>Gunneridae</taxon>
        <taxon>Pentapetalae</taxon>
        <taxon>asterids</taxon>
        <taxon>Ericales</taxon>
        <taxon>Actinidiaceae</taxon>
        <taxon>Actinidia</taxon>
    </lineage>
</organism>
<keyword evidence="6" id="KW-0238">DNA-binding</keyword>
<keyword evidence="13" id="KW-1185">Reference proteome</keyword>
<feature type="region of interest" description="Disordered" evidence="10">
    <location>
        <begin position="89"/>
        <end position="139"/>
    </location>
</feature>
<evidence type="ECO:0000256" key="8">
    <source>
        <dbReference type="ARBA" id="ARBA00023163"/>
    </source>
</evidence>
<evidence type="ECO:0000256" key="9">
    <source>
        <dbReference type="ARBA" id="ARBA00023242"/>
    </source>
</evidence>
<dbReference type="Gene3D" id="1.10.10.60">
    <property type="entry name" value="Homeodomain-like"/>
    <property type="match status" value="1"/>
</dbReference>
<keyword evidence="8" id="KW-0804">Transcription</keyword>
<evidence type="ECO:0000256" key="1">
    <source>
        <dbReference type="ARBA" id="ARBA00004123"/>
    </source>
</evidence>
<evidence type="ECO:0000256" key="5">
    <source>
        <dbReference type="ARBA" id="ARBA00023015"/>
    </source>
</evidence>